<dbReference type="Pfam" id="PF00082">
    <property type="entry name" value="Peptidase_S8"/>
    <property type="match status" value="1"/>
</dbReference>
<keyword evidence="5" id="KW-0720">Serine protease</keyword>
<evidence type="ECO:0000313" key="9">
    <source>
        <dbReference type="EMBL" id="WMV10737.1"/>
    </source>
</evidence>
<evidence type="ECO:0000259" key="7">
    <source>
        <dbReference type="Pfam" id="PF00082"/>
    </source>
</evidence>
<keyword evidence="2" id="KW-0645">Protease</keyword>
<keyword evidence="11" id="KW-1185">Reference proteome</keyword>
<name>A0AAF0PWZ5_SOLVR</name>
<protein>
    <submittedName>
        <fullName evidence="10">Uncharacterized protein</fullName>
    </submittedName>
</protein>
<dbReference type="GO" id="GO:0006508">
    <property type="term" value="P:proteolysis"/>
    <property type="evidence" value="ECO:0007669"/>
    <property type="project" value="UniProtKB-KW"/>
</dbReference>
<dbReference type="AlphaFoldDB" id="A0AAF0PWZ5"/>
<evidence type="ECO:0000313" key="11">
    <source>
        <dbReference type="Proteomes" id="UP001234989"/>
    </source>
</evidence>
<dbReference type="PANTHER" id="PTHR10795">
    <property type="entry name" value="PROPROTEIN CONVERTASE SUBTILISIN/KEXIN"/>
    <property type="match status" value="1"/>
</dbReference>
<dbReference type="InterPro" id="IPR041469">
    <property type="entry name" value="Subtilisin-like_FN3"/>
</dbReference>
<dbReference type="Pfam" id="PF17766">
    <property type="entry name" value="fn3_6"/>
    <property type="match status" value="1"/>
</dbReference>
<reference evidence="10" key="1">
    <citation type="submission" date="2023-08" db="EMBL/GenBank/DDBJ databases">
        <title>A de novo genome assembly of Solanum verrucosum Schlechtendal, a Mexican diploid species geographically isolated from the other diploid A-genome species in potato relatives.</title>
        <authorList>
            <person name="Hosaka K."/>
        </authorList>
    </citation>
    <scope>NUCLEOTIDE SEQUENCE</scope>
    <source>
        <tissue evidence="10">Young leaves</tissue>
    </source>
</reference>
<gene>
    <name evidence="9" type="ORF">MTR67_004122</name>
    <name evidence="10" type="ORF">MTR67_004125</name>
</gene>
<dbReference type="PROSITE" id="PS00138">
    <property type="entry name" value="SUBTILASE_SER"/>
    <property type="match status" value="1"/>
</dbReference>
<evidence type="ECO:0000259" key="8">
    <source>
        <dbReference type="Pfam" id="PF17766"/>
    </source>
</evidence>
<dbReference type="InterPro" id="IPR023828">
    <property type="entry name" value="Peptidase_S8_Ser-AS"/>
</dbReference>
<comment type="caution">
    <text evidence="6">Lacks conserved residue(s) required for the propagation of feature annotation.</text>
</comment>
<evidence type="ECO:0000256" key="1">
    <source>
        <dbReference type="ARBA" id="ARBA00011073"/>
    </source>
</evidence>
<dbReference type="GO" id="GO:0004252">
    <property type="term" value="F:serine-type endopeptidase activity"/>
    <property type="evidence" value="ECO:0007669"/>
    <property type="project" value="InterPro"/>
</dbReference>
<evidence type="ECO:0000256" key="2">
    <source>
        <dbReference type="ARBA" id="ARBA00022670"/>
    </source>
</evidence>
<proteinExistence type="inferred from homology"/>
<keyword evidence="4" id="KW-0378">Hydrolase</keyword>
<dbReference type="EMBL" id="CP133612">
    <property type="protein sequence ID" value="WMV10740.1"/>
    <property type="molecule type" value="Genomic_DNA"/>
</dbReference>
<dbReference type="InterPro" id="IPR045051">
    <property type="entry name" value="SBT"/>
</dbReference>
<dbReference type="PROSITE" id="PS51892">
    <property type="entry name" value="SUBTILASE"/>
    <property type="match status" value="1"/>
</dbReference>
<evidence type="ECO:0000256" key="6">
    <source>
        <dbReference type="PROSITE-ProRule" id="PRU01240"/>
    </source>
</evidence>
<accession>A0AAF0PWZ5</accession>
<dbReference type="InterPro" id="IPR015500">
    <property type="entry name" value="Peptidase_S8_subtilisin-rel"/>
</dbReference>
<dbReference type="EMBL" id="CP133612">
    <property type="protein sequence ID" value="WMV10737.1"/>
    <property type="molecule type" value="Genomic_DNA"/>
</dbReference>
<dbReference type="InterPro" id="IPR036852">
    <property type="entry name" value="Peptidase_S8/S53_dom_sf"/>
</dbReference>
<feature type="domain" description="Subtilisin-like protease fibronectin type-III" evidence="8">
    <location>
        <begin position="446"/>
        <end position="549"/>
    </location>
</feature>
<dbReference type="Gene3D" id="3.40.50.200">
    <property type="entry name" value="Peptidase S8/S53 domain"/>
    <property type="match status" value="2"/>
</dbReference>
<keyword evidence="3" id="KW-0732">Signal</keyword>
<dbReference type="SUPFAM" id="SSF52743">
    <property type="entry name" value="Subtilisin-like"/>
    <property type="match status" value="1"/>
</dbReference>
<sequence length="561" mass="60870">MCNRKLIGANYFNKGLLADDPTLNISMKSARDTNGHGTHCAYFAKGVSHFGYAQGTARGVAPRARIAVYKFNFREGSLTSDLIAAMDQAVADGVDMISISFSNRFIPLYEDAISIASFGAMMKGVLVSASAGNRGPSWGTLGNGSPWILCVAAGFTDRTDSPVIYNKTLSDCKSDDLLSQVRDPQNTIIICDYNKLEDGFGFDSQIFSVTRARFKAGIFISEDPAVFRDASFTHPGVVIDKKEGKQVINYAKNSVAPTATITFQETYLDGERPSPFLLGYSSRGPSRSYAGIAKPDIMAPGALILAAVPPNIPSVSIENLQLTTDYELKSGTSMAAPHAAGIAAMLKGAHPDWSPSAIRSAMMTTANHLNSAQKPITEDDNMVASPLGIGSGHVDPNRALDPGLVYDATPQDYINLICSLNFTEEQFKTFARSSTNYDNCSNPSADLNYPSFIAFYSYSQEGNYPWLEQKFKRTLTNVGKGGATYRVKIENPTNSTISVSPQTLVFMNKNEKQSYTLTIRYRGDFNSGQDGSITWVEKNGNHSVRSPIVLTTTVDLWGAED</sequence>
<dbReference type="Gene3D" id="2.60.40.2310">
    <property type="match status" value="1"/>
</dbReference>
<dbReference type="PRINTS" id="PR00723">
    <property type="entry name" value="SUBTILISIN"/>
</dbReference>
<evidence type="ECO:0000313" key="10">
    <source>
        <dbReference type="EMBL" id="WMV10740.1"/>
    </source>
</evidence>
<evidence type="ECO:0000256" key="5">
    <source>
        <dbReference type="ARBA" id="ARBA00022825"/>
    </source>
</evidence>
<feature type="domain" description="Peptidase S8/S53" evidence="7">
    <location>
        <begin position="29"/>
        <end position="369"/>
    </location>
</feature>
<evidence type="ECO:0000256" key="3">
    <source>
        <dbReference type="ARBA" id="ARBA00022729"/>
    </source>
</evidence>
<evidence type="ECO:0000256" key="4">
    <source>
        <dbReference type="ARBA" id="ARBA00022801"/>
    </source>
</evidence>
<comment type="similarity">
    <text evidence="1 6">Belongs to the peptidase S8 family.</text>
</comment>
<dbReference type="CDD" id="cd02120">
    <property type="entry name" value="PA_subtilisin_like"/>
    <property type="match status" value="1"/>
</dbReference>
<organism evidence="10 11">
    <name type="scientific">Solanum verrucosum</name>
    <dbReference type="NCBI Taxonomy" id="315347"/>
    <lineage>
        <taxon>Eukaryota</taxon>
        <taxon>Viridiplantae</taxon>
        <taxon>Streptophyta</taxon>
        <taxon>Embryophyta</taxon>
        <taxon>Tracheophyta</taxon>
        <taxon>Spermatophyta</taxon>
        <taxon>Magnoliopsida</taxon>
        <taxon>eudicotyledons</taxon>
        <taxon>Gunneridae</taxon>
        <taxon>Pentapetalae</taxon>
        <taxon>asterids</taxon>
        <taxon>lamiids</taxon>
        <taxon>Solanales</taxon>
        <taxon>Solanaceae</taxon>
        <taxon>Solanoideae</taxon>
        <taxon>Solaneae</taxon>
        <taxon>Solanum</taxon>
    </lineage>
</organism>
<dbReference type="InterPro" id="IPR000209">
    <property type="entry name" value="Peptidase_S8/S53_dom"/>
</dbReference>
<dbReference type="Proteomes" id="UP001234989">
    <property type="component" value="Chromosome 1"/>
</dbReference>